<keyword evidence="7 10" id="KW-0067">ATP-binding</keyword>
<dbReference type="Gene3D" id="3.30.70.890">
    <property type="entry name" value="GHMP kinase, C-terminal domain"/>
    <property type="match status" value="1"/>
</dbReference>
<gene>
    <name evidence="10" type="primary">ispE</name>
    <name evidence="13" type="ORF">RB602_08825</name>
</gene>
<evidence type="ECO:0000256" key="5">
    <source>
        <dbReference type="ARBA" id="ARBA00022741"/>
    </source>
</evidence>
<dbReference type="InterPro" id="IPR013750">
    <property type="entry name" value="GHMP_kinase_C_dom"/>
</dbReference>
<evidence type="ECO:0000256" key="7">
    <source>
        <dbReference type="ARBA" id="ARBA00022840"/>
    </source>
</evidence>
<evidence type="ECO:0000313" key="13">
    <source>
        <dbReference type="EMBL" id="WOE73967.1"/>
    </source>
</evidence>
<dbReference type="InterPro" id="IPR006204">
    <property type="entry name" value="GHMP_kinase_N_dom"/>
</dbReference>
<comment type="similarity">
    <text evidence="1 10">Belongs to the GHMP kinase family. IspE subfamily.</text>
</comment>
<dbReference type="HAMAP" id="MF_00061">
    <property type="entry name" value="IspE"/>
    <property type="match status" value="1"/>
</dbReference>
<dbReference type="Pfam" id="PF00288">
    <property type="entry name" value="GHMP_kinases_N"/>
    <property type="match status" value="1"/>
</dbReference>
<dbReference type="GO" id="GO:0016114">
    <property type="term" value="P:terpenoid biosynthetic process"/>
    <property type="evidence" value="ECO:0007669"/>
    <property type="project" value="UniProtKB-UniRule"/>
</dbReference>
<dbReference type="InterPro" id="IPR020568">
    <property type="entry name" value="Ribosomal_Su5_D2-typ_SF"/>
</dbReference>
<dbReference type="Proteomes" id="UP001302429">
    <property type="component" value="Chromosome"/>
</dbReference>
<dbReference type="KEGG" id="acoa:RB602_08825"/>
<feature type="active site" evidence="10">
    <location>
        <position position="139"/>
    </location>
</feature>
<evidence type="ECO:0000259" key="11">
    <source>
        <dbReference type="Pfam" id="PF00288"/>
    </source>
</evidence>
<evidence type="ECO:0000259" key="12">
    <source>
        <dbReference type="Pfam" id="PF08544"/>
    </source>
</evidence>
<evidence type="ECO:0000256" key="4">
    <source>
        <dbReference type="ARBA" id="ARBA00022679"/>
    </source>
</evidence>
<reference evidence="13 14" key="1">
    <citation type="submission" date="2023-10" db="EMBL/GenBank/DDBJ databases">
        <title>Complete genome sequence of a Sphingomonadaceae bacterium.</title>
        <authorList>
            <person name="Yan C."/>
        </authorList>
    </citation>
    <scope>NUCLEOTIDE SEQUENCE [LARGE SCALE GENOMIC DNA]</scope>
    <source>
        <strain evidence="13 14">SCSIO 66989</strain>
    </source>
</reference>
<feature type="binding site" evidence="10">
    <location>
        <begin position="97"/>
        <end position="107"/>
    </location>
    <ligand>
        <name>ATP</name>
        <dbReference type="ChEBI" id="CHEBI:30616"/>
    </ligand>
</feature>
<dbReference type="PANTHER" id="PTHR43527:SF2">
    <property type="entry name" value="4-DIPHOSPHOCYTIDYL-2-C-METHYL-D-ERYTHRITOL KINASE, CHLOROPLASTIC"/>
    <property type="match status" value="1"/>
</dbReference>
<dbReference type="GO" id="GO:0005524">
    <property type="term" value="F:ATP binding"/>
    <property type="evidence" value="ECO:0007669"/>
    <property type="project" value="UniProtKB-UniRule"/>
</dbReference>
<comment type="pathway">
    <text evidence="10">Isoprenoid biosynthesis; isopentenyl diphosphate biosynthesis via DXP pathway; isopentenyl diphosphate from 1-deoxy-D-xylulose 5-phosphate: step 3/6.</text>
</comment>
<keyword evidence="14" id="KW-1185">Reference proteome</keyword>
<evidence type="ECO:0000256" key="8">
    <source>
        <dbReference type="ARBA" id="ARBA00023229"/>
    </source>
</evidence>
<evidence type="ECO:0000256" key="2">
    <source>
        <dbReference type="ARBA" id="ARBA00012052"/>
    </source>
</evidence>
<dbReference type="EMBL" id="CP136594">
    <property type="protein sequence ID" value="WOE73967.1"/>
    <property type="molecule type" value="Genomic_DNA"/>
</dbReference>
<feature type="active site" evidence="10">
    <location>
        <position position="12"/>
    </location>
</feature>
<dbReference type="NCBIfam" id="TIGR00154">
    <property type="entry name" value="ispE"/>
    <property type="match status" value="1"/>
</dbReference>
<comment type="catalytic activity">
    <reaction evidence="10">
        <text>4-CDP-2-C-methyl-D-erythritol + ATP = 4-CDP-2-C-methyl-D-erythritol 2-phosphate + ADP + H(+)</text>
        <dbReference type="Rhea" id="RHEA:18437"/>
        <dbReference type="ChEBI" id="CHEBI:15378"/>
        <dbReference type="ChEBI" id="CHEBI:30616"/>
        <dbReference type="ChEBI" id="CHEBI:57823"/>
        <dbReference type="ChEBI" id="CHEBI:57919"/>
        <dbReference type="ChEBI" id="CHEBI:456216"/>
        <dbReference type="EC" id="2.7.1.148"/>
    </reaction>
</comment>
<dbReference type="RefSeq" id="WP_317080198.1">
    <property type="nucleotide sequence ID" value="NZ_CP136594.1"/>
</dbReference>
<feature type="domain" description="GHMP kinase N-terminal" evidence="11">
    <location>
        <begin position="69"/>
        <end position="146"/>
    </location>
</feature>
<dbReference type="NCBIfam" id="NF011202">
    <property type="entry name" value="PRK14608.1"/>
    <property type="match status" value="1"/>
</dbReference>
<dbReference type="GO" id="GO:0019288">
    <property type="term" value="P:isopentenyl diphosphate biosynthetic process, methylerythritol 4-phosphate pathway"/>
    <property type="evidence" value="ECO:0007669"/>
    <property type="project" value="UniProtKB-UniRule"/>
</dbReference>
<dbReference type="InterPro" id="IPR014721">
    <property type="entry name" value="Ribsml_uS5_D2-typ_fold_subgr"/>
</dbReference>
<dbReference type="Gene3D" id="3.30.230.10">
    <property type="match status" value="1"/>
</dbReference>
<evidence type="ECO:0000256" key="3">
    <source>
        <dbReference type="ARBA" id="ARBA00017473"/>
    </source>
</evidence>
<organism evidence="13 14">
    <name type="scientific">Alterisphingorhabdus coralli</name>
    <dbReference type="NCBI Taxonomy" id="3071408"/>
    <lineage>
        <taxon>Bacteria</taxon>
        <taxon>Pseudomonadati</taxon>
        <taxon>Pseudomonadota</taxon>
        <taxon>Alphaproteobacteria</taxon>
        <taxon>Sphingomonadales</taxon>
        <taxon>Sphingomonadaceae</taxon>
        <taxon>Alterisphingorhabdus (ex Yan et al. 2024)</taxon>
    </lineage>
</organism>
<dbReference type="PIRSF" id="PIRSF010376">
    <property type="entry name" value="IspE"/>
    <property type="match status" value="1"/>
</dbReference>
<evidence type="ECO:0000256" key="6">
    <source>
        <dbReference type="ARBA" id="ARBA00022777"/>
    </source>
</evidence>
<evidence type="ECO:0000256" key="9">
    <source>
        <dbReference type="ARBA" id="ARBA00032554"/>
    </source>
</evidence>
<dbReference type="GO" id="GO:0050515">
    <property type="term" value="F:4-(cytidine 5'-diphospho)-2-C-methyl-D-erythritol kinase activity"/>
    <property type="evidence" value="ECO:0007669"/>
    <property type="project" value="UniProtKB-UniRule"/>
</dbReference>
<comment type="function">
    <text evidence="10">Catalyzes the phosphorylation of the position 2 hydroxy group of 4-diphosphocytidyl-2C-methyl-D-erythritol.</text>
</comment>
<evidence type="ECO:0000313" key="14">
    <source>
        <dbReference type="Proteomes" id="UP001302429"/>
    </source>
</evidence>
<keyword evidence="8 10" id="KW-0414">Isoprene biosynthesis</keyword>
<dbReference type="SUPFAM" id="SSF54211">
    <property type="entry name" value="Ribosomal protein S5 domain 2-like"/>
    <property type="match status" value="1"/>
</dbReference>
<dbReference type="InterPro" id="IPR004424">
    <property type="entry name" value="IspE"/>
</dbReference>
<sequence>MPSELSQIAPAKLNLALHVRRRRDDGYHDLETLFCFLGHGDCLTVGAADALSLEIVGPFADELAVDEDNLVLRAARLMAGQAACAAKAHIILEKNLPIASGIGGGSADAAAALRLLNRLWGLDWSPVRLAELGLALGADVPVCVHSRYCEAQGVGDVMTFSAPILPDNTPILLVNPKQAISTPAIFKGWDGIDKGALPKARSLTALQHEMRNDLTPSAVAICPEIKRILDALGETNAELVRMSGSGATCFAVYADTAKRDAAQRTIETRFPDYWTLASHTLNHDF</sequence>
<proteinExistence type="inferred from homology"/>
<keyword evidence="4 10" id="KW-0808">Transferase</keyword>
<keyword evidence="6 10" id="KW-0418">Kinase</keyword>
<protein>
    <recommendedName>
        <fullName evidence="3 10">4-diphosphocytidyl-2-C-methyl-D-erythritol kinase</fullName>
        <shortName evidence="10">CMK</shortName>
        <ecNumber evidence="2 10">2.7.1.148</ecNumber>
    </recommendedName>
    <alternativeName>
        <fullName evidence="9 10">4-(cytidine-5'-diphospho)-2-C-methyl-D-erythritol kinase</fullName>
    </alternativeName>
</protein>
<name>A0AA97HZL5_9SPHN</name>
<dbReference type="AlphaFoldDB" id="A0AA97HZL5"/>
<evidence type="ECO:0000256" key="10">
    <source>
        <dbReference type="HAMAP-Rule" id="MF_00061"/>
    </source>
</evidence>
<accession>A0AA97HZL5</accession>
<dbReference type="EC" id="2.7.1.148" evidence="2 10"/>
<keyword evidence="5 10" id="KW-0547">Nucleotide-binding</keyword>
<dbReference type="InterPro" id="IPR036554">
    <property type="entry name" value="GHMP_kinase_C_sf"/>
</dbReference>
<dbReference type="SUPFAM" id="SSF55060">
    <property type="entry name" value="GHMP Kinase, C-terminal domain"/>
    <property type="match status" value="1"/>
</dbReference>
<dbReference type="Pfam" id="PF08544">
    <property type="entry name" value="GHMP_kinases_C"/>
    <property type="match status" value="1"/>
</dbReference>
<feature type="domain" description="GHMP kinase C-terminal" evidence="12">
    <location>
        <begin position="201"/>
        <end position="271"/>
    </location>
</feature>
<dbReference type="PANTHER" id="PTHR43527">
    <property type="entry name" value="4-DIPHOSPHOCYTIDYL-2-C-METHYL-D-ERYTHRITOL KINASE, CHLOROPLASTIC"/>
    <property type="match status" value="1"/>
</dbReference>
<evidence type="ECO:0000256" key="1">
    <source>
        <dbReference type="ARBA" id="ARBA00009684"/>
    </source>
</evidence>